<dbReference type="Proteomes" id="UP000184267">
    <property type="component" value="Unassembled WGS sequence"/>
</dbReference>
<protein>
    <submittedName>
        <fullName evidence="1">Uncharacterized protein</fullName>
    </submittedName>
</protein>
<organism evidence="1 2">
    <name type="scientific">Trametes pubescens</name>
    <name type="common">White-rot fungus</name>
    <dbReference type="NCBI Taxonomy" id="154538"/>
    <lineage>
        <taxon>Eukaryota</taxon>
        <taxon>Fungi</taxon>
        <taxon>Dikarya</taxon>
        <taxon>Basidiomycota</taxon>
        <taxon>Agaricomycotina</taxon>
        <taxon>Agaricomycetes</taxon>
        <taxon>Polyporales</taxon>
        <taxon>Polyporaceae</taxon>
        <taxon>Trametes</taxon>
    </lineage>
</organism>
<proteinExistence type="predicted"/>
<evidence type="ECO:0000313" key="1">
    <source>
        <dbReference type="EMBL" id="OJT08822.1"/>
    </source>
</evidence>
<dbReference type="EMBL" id="MNAD01001010">
    <property type="protein sequence ID" value="OJT08822.1"/>
    <property type="molecule type" value="Genomic_DNA"/>
</dbReference>
<sequence length="77" mass="8592">MTRRCDSFFAIDWDGIVVAAARRLFAGGVLVELMHLCVHEARQPQAGTLEHPTSHKIDTDRRQLVKSLVVGMCIFLG</sequence>
<evidence type="ECO:0000313" key="2">
    <source>
        <dbReference type="Proteomes" id="UP000184267"/>
    </source>
</evidence>
<gene>
    <name evidence="1" type="ORF">TRAPUB_279</name>
</gene>
<keyword evidence="2" id="KW-1185">Reference proteome</keyword>
<name>A0A1M2VMQ7_TRAPU</name>
<dbReference type="AlphaFoldDB" id="A0A1M2VMQ7"/>
<accession>A0A1M2VMQ7</accession>
<comment type="caution">
    <text evidence="1">The sequence shown here is derived from an EMBL/GenBank/DDBJ whole genome shotgun (WGS) entry which is preliminary data.</text>
</comment>
<reference evidence="1 2" key="1">
    <citation type="submission" date="2016-10" db="EMBL/GenBank/DDBJ databases">
        <title>Genome sequence of the basidiomycete white-rot fungus Trametes pubescens.</title>
        <authorList>
            <person name="Makela M.R."/>
            <person name="Granchi Z."/>
            <person name="Peng M."/>
            <person name="De Vries R.P."/>
            <person name="Grigoriev I."/>
            <person name="Riley R."/>
            <person name="Hilden K."/>
        </authorList>
    </citation>
    <scope>NUCLEOTIDE SEQUENCE [LARGE SCALE GENOMIC DNA]</scope>
    <source>
        <strain evidence="1 2">FBCC735</strain>
    </source>
</reference>